<evidence type="ECO:0000256" key="1">
    <source>
        <dbReference type="ARBA" id="ARBA00006432"/>
    </source>
</evidence>
<dbReference type="GO" id="GO:0006631">
    <property type="term" value="P:fatty acid metabolic process"/>
    <property type="evidence" value="ECO:0007669"/>
    <property type="project" value="TreeGrafter"/>
</dbReference>
<organism evidence="3 4">
    <name type="scientific">Cyanobium usitatum str. Tous</name>
    <dbReference type="NCBI Taxonomy" id="2116684"/>
    <lineage>
        <taxon>Bacteria</taxon>
        <taxon>Bacillati</taxon>
        <taxon>Cyanobacteriota</taxon>
        <taxon>Cyanophyceae</taxon>
        <taxon>Synechococcales</taxon>
        <taxon>Prochlorococcaceae</taxon>
        <taxon>Cyanobium</taxon>
    </lineage>
</organism>
<dbReference type="InterPro" id="IPR000873">
    <property type="entry name" value="AMP-dep_synth/lig_dom"/>
</dbReference>
<evidence type="ECO:0000259" key="2">
    <source>
        <dbReference type="Pfam" id="PF00501"/>
    </source>
</evidence>
<gene>
    <name evidence="3" type="ORF">C7K55_10610</name>
</gene>
<sequence length="412" mass="43728">MTPEQLQELWDAGRLVALAGPAASDQQALAAAIGPDGLGPLEERWGPGVVIGSGGSTGGRRWCLQPLAHLQASASATGRWLEGLGLDPASCLHLNSLPLHHVSGLLPWVRAQHWGAGHQRLDPAWMRDPGLLAAAAPLDPGRPALLSLVPTQLQRLLAAGEGVAWLQRLALIWVGGAPLPPALAERARLAGLRLAPCYGATETAAMVCALAPEAFLAGSSGCGAPLGDVELRLGAEQAVEVRCERLSPGWLEAGRLQPLPRTADGWWRSGDAGRLGLTGLELLGRLDGAIHSGGETVFPEVLEQRLAQLAQAAGLPLQALLLLPIDDPDWGQRLVALVRPDSPQQGWEELQLALQAICDSWPPAERPGRWLLCPELAPAELGKWQRNHWRAWVDQLKAVEVVSPASVDVEPV</sequence>
<dbReference type="PANTHER" id="PTHR43201:SF8">
    <property type="entry name" value="ACYL-COA SYNTHETASE FAMILY MEMBER 3"/>
    <property type="match status" value="1"/>
</dbReference>
<dbReference type="Gene3D" id="3.40.50.12780">
    <property type="entry name" value="N-terminal domain of ligase-like"/>
    <property type="match status" value="1"/>
</dbReference>
<dbReference type="GO" id="GO:0031956">
    <property type="term" value="F:medium-chain fatty acid-CoA ligase activity"/>
    <property type="evidence" value="ECO:0007669"/>
    <property type="project" value="TreeGrafter"/>
</dbReference>
<reference evidence="3 4" key="1">
    <citation type="journal article" date="2018" name="Environ. Microbiol.">
        <title>Ecological and genomic features of two widespread freshwater picocyanobacteria.</title>
        <authorList>
            <person name="Cabello-Yeves P.J."/>
            <person name="Picazo A."/>
            <person name="Camacho A."/>
            <person name="Callieri C."/>
            <person name="Rosselli R."/>
            <person name="Roda-Garcia J.J."/>
            <person name="Coutinho F.H."/>
            <person name="Rodriguez-Valera F."/>
        </authorList>
    </citation>
    <scope>NUCLEOTIDE SEQUENCE [LARGE SCALE GENOMIC DNA]</scope>
    <source>
        <strain evidence="3 4">Tous</strain>
    </source>
</reference>
<name>A0A2P7MTH9_9CYAN</name>
<dbReference type="Pfam" id="PF00501">
    <property type="entry name" value="AMP-binding"/>
    <property type="match status" value="1"/>
</dbReference>
<proteinExistence type="inferred from homology"/>
<comment type="caution">
    <text evidence="3">The sequence shown here is derived from an EMBL/GenBank/DDBJ whole genome shotgun (WGS) entry which is preliminary data.</text>
</comment>
<dbReference type="EMBL" id="PXXO01000012">
    <property type="protein sequence ID" value="PSJ04445.1"/>
    <property type="molecule type" value="Genomic_DNA"/>
</dbReference>
<accession>A0A2P7MTH9</accession>
<dbReference type="PANTHER" id="PTHR43201">
    <property type="entry name" value="ACYL-COA SYNTHETASE"/>
    <property type="match status" value="1"/>
</dbReference>
<evidence type="ECO:0000313" key="3">
    <source>
        <dbReference type="EMBL" id="PSJ04445.1"/>
    </source>
</evidence>
<dbReference type="RefSeq" id="WP_106632698.1">
    <property type="nucleotide sequence ID" value="NZ_PXXO01000012.1"/>
</dbReference>
<dbReference type="SUPFAM" id="SSF56801">
    <property type="entry name" value="Acetyl-CoA synthetase-like"/>
    <property type="match status" value="1"/>
</dbReference>
<dbReference type="OrthoDB" id="9765680at2"/>
<protein>
    <submittedName>
        <fullName evidence="3">O-succinylbenzoate--CoA ligase</fullName>
    </submittedName>
</protein>
<dbReference type="AlphaFoldDB" id="A0A2P7MTH9"/>
<comment type="similarity">
    <text evidence="1">Belongs to the ATP-dependent AMP-binding enzyme family.</text>
</comment>
<dbReference type="InterPro" id="IPR042099">
    <property type="entry name" value="ANL_N_sf"/>
</dbReference>
<evidence type="ECO:0000313" key="4">
    <source>
        <dbReference type="Proteomes" id="UP000243002"/>
    </source>
</evidence>
<feature type="domain" description="AMP-dependent synthetase/ligase" evidence="2">
    <location>
        <begin position="53"/>
        <end position="233"/>
    </location>
</feature>
<keyword evidence="3" id="KW-0436">Ligase</keyword>
<keyword evidence="4" id="KW-1185">Reference proteome</keyword>
<dbReference type="Proteomes" id="UP000243002">
    <property type="component" value="Unassembled WGS sequence"/>
</dbReference>
<dbReference type="InterPro" id="IPR045851">
    <property type="entry name" value="AMP-bd_C_sf"/>
</dbReference>
<dbReference type="Gene3D" id="3.30.300.30">
    <property type="match status" value="1"/>
</dbReference>